<dbReference type="GO" id="GO:0016787">
    <property type="term" value="F:hydrolase activity"/>
    <property type="evidence" value="ECO:0007669"/>
    <property type="project" value="UniProtKB-KW"/>
</dbReference>
<organism evidence="6 7">
    <name type="scientific">Helicobacter pullorum</name>
    <dbReference type="NCBI Taxonomy" id="35818"/>
    <lineage>
        <taxon>Bacteria</taxon>
        <taxon>Pseudomonadati</taxon>
        <taxon>Campylobacterota</taxon>
        <taxon>Epsilonproteobacteria</taxon>
        <taxon>Campylobacterales</taxon>
        <taxon>Helicobacteraceae</taxon>
        <taxon>Helicobacter</taxon>
    </lineage>
</organism>
<evidence type="ECO:0000256" key="1">
    <source>
        <dbReference type="ARBA" id="ARBA00022741"/>
    </source>
</evidence>
<evidence type="ECO:0000256" key="3">
    <source>
        <dbReference type="ARBA" id="ARBA00022806"/>
    </source>
</evidence>
<feature type="domain" description="UvrD-like helicase C-terminal" evidence="5">
    <location>
        <begin position="342"/>
        <end position="455"/>
    </location>
</feature>
<dbReference type="PANTHER" id="PTHR11070">
    <property type="entry name" value="UVRD / RECB / PCRA DNA HELICASE FAMILY MEMBER"/>
    <property type="match status" value="1"/>
</dbReference>
<dbReference type="Pfam" id="PF13361">
    <property type="entry name" value="UvrD_C"/>
    <property type="match status" value="1"/>
</dbReference>
<dbReference type="Gene3D" id="3.40.50.300">
    <property type="entry name" value="P-loop containing nucleotide triphosphate hydrolases"/>
    <property type="match status" value="2"/>
</dbReference>
<keyword evidence="1" id="KW-0547">Nucleotide-binding</keyword>
<evidence type="ECO:0000256" key="2">
    <source>
        <dbReference type="ARBA" id="ARBA00022801"/>
    </source>
</evidence>
<dbReference type="GO" id="GO:0031297">
    <property type="term" value="P:replication fork processing"/>
    <property type="evidence" value="ECO:0007669"/>
    <property type="project" value="TreeGrafter"/>
</dbReference>
<dbReference type="Pfam" id="PF13245">
    <property type="entry name" value="AAA_19"/>
    <property type="match status" value="1"/>
</dbReference>
<dbReference type="Proteomes" id="UP000255269">
    <property type="component" value="Unassembled WGS sequence"/>
</dbReference>
<evidence type="ECO:0000256" key="4">
    <source>
        <dbReference type="ARBA" id="ARBA00022840"/>
    </source>
</evidence>
<keyword evidence="3" id="KW-0347">Helicase</keyword>
<dbReference type="InterPro" id="IPR000212">
    <property type="entry name" value="DNA_helicase_UvrD/REP"/>
</dbReference>
<gene>
    <name evidence="6" type="ORF">NCTC13156_01756</name>
</gene>
<dbReference type="AlphaFoldDB" id="A0A377Q303"/>
<dbReference type="GO" id="GO:0043138">
    <property type="term" value="F:3'-5' DNA helicase activity"/>
    <property type="evidence" value="ECO:0007669"/>
    <property type="project" value="TreeGrafter"/>
</dbReference>
<accession>A0A377Q303</accession>
<dbReference type="GO" id="GO:0003677">
    <property type="term" value="F:DNA binding"/>
    <property type="evidence" value="ECO:0007669"/>
    <property type="project" value="InterPro"/>
</dbReference>
<evidence type="ECO:0000313" key="7">
    <source>
        <dbReference type="Proteomes" id="UP000255269"/>
    </source>
</evidence>
<sequence length="489" mass="57086">MNLTDEQKNIIEISKTMKAGEILKINACAGSGKTSTLREIALANPQCSFLYLAFNKTIVEESRNKFPSNVQLKTVHSLAFASVIAPKNAKVIKNYTIFDYMKYLGIDSYQEAQTFGLFLTKFLNSKEKMEYAHYNIARWFNMARNGDIPYTHNLYLKEYELSSNKNNLNRYDFIMLDEAQDTNNVTLSIFINNNCRKILVGDTFQNIYGFRETVNALNDDLLKANYKCDLSYSFRCSQKILNKAFYFLKKYSIDGQKPIWMRSAYQAKDEIKTQALITRLNSSIVGLIDKTLRKKELDKFCLMKDPNALLDSSIAVFWFLKGQIEKIPYSYSWIKNFPDDVALMQYIDESGDQEMKVSYENAINYGYELFDILKEAKRIYNKEGEFETYLLNAHLSKGLEFNEITLFDDFVPLSSNLNYLKANVSPTERERVFDNIIQERNLYYVALTRAKEKVYDRSQNHEEYVSFIAELQKQSETKEEERESELLMR</sequence>
<dbReference type="PANTHER" id="PTHR11070:SF30">
    <property type="entry name" value="F-BOX DNA HELICASE 1"/>
    <property type="match status" value="1"/>
</dbReference>
<keyword evidence="4" id="KW-0067">ATP-binding</keyword>
<reference evidence="6 7" key="1">
    <citation type="submission" date="2018-06" db="EMBL/GenBank/DDBJ databases">
        <authorList>
            <consortium name="Pathogen Informatics"/>
            <person name="Doyle S."/>
        </authorList>
    </citation>
    <scope>NUCLEOTIDE SEQUENCE [LARGE SCALE GENOMIC DNA]</scope>
    <source>
        <strain evidence="6 7">NCTC13156</strain>
    </source>
</reference>
<name>A0A377Q303_9HELI</name>
<protein>
    <submittedName>
        <fullName evidence="6">F-box only protein 18</fullName>
    </submittedName>
</protein>
<dbReference type="SUPFAM" id="SSF52540">
    <property type="entry name" value="P-loop containing nucleoside triphosphate hydrolases"/>
    <property type="match status" value="1"/>
</dbReference>
<proteinExistence type="predicted"/>
<dbReference type="EMBL" id="UGJF01000002">
    <property type="protein sequence ID" value="STQ88949.1"/>
    <property type="molecule type" value="Genomic_DNA"/>
</dbReference>
<evidence type="ECO:0000259" key="5">
    <source>
        <dbReference type="Pfam" id="PF13361"/>
    </source>
</evidence>
<dbReference type="InterPro" id="IPR014017">
    <property type="entry name" value="DNA_helicase_UvrD-like_C"/>
</dbReference>
<evidence type="ECO:0000313" key="6">
    <source>
        <dbReference type="EMBL" id="STQ88949.1"/>
    </source>
</evidence>
<dbReference type="InterPro" id="IPR027417">
    <property type="entry name" value="P-loop_NTPase"/>
</dbReference>
<dbReference type="GO" id="GO:0005524">
    <property type="term" value="F:ATP binding"/>
    <property type="evidence" value="ECO:0007669"/>
    <property type="project" value="UniProtKB-KW"/>
</dbReference>
<keyword evidence="2" id="KW-0378">Hydrolase</keyword>
<dbReference type="GO" id="GO:0000724">
    <property type="term" value="P:double-strand break repair via homologous recombination"/>
    <property type="evidence" value="ECO:0007669"/>
    <property type="project" value="TreeGrafter"/>
</dbReference>
<dbReference type="RefSeq" id="WP_065827150.1">
    <property type="nucleotide sequence ID" value="NZ_MAPE01000069.1"/>
</dbReference>